<protein>
    <submittedName>
        <fullName evidence="6">ABC transporter ATP-binding protein</fullName>
    </submittedName>
</protein>
<dbReference type="PANTHER" id="PTHR46743:SF2">
    <property type="entry name" value="TEICHOIC ACIDS EXPORT ATP-BINDING PROTEIN TAGH"/>
    <property type="match status" value="1"/>
</dbReference>
<reference evidence="6" key="1">
    <citation type="submission" date="2020-10" db="EMBL/GenBank/DDBJ databases">
        <authorList>
            <person name="Gilroy R."/>
        </authorList>
    </citation>
    <scope>NUCLEOTIDE SEQUENCE</scope>
    <source>
        <strain evidence="6">ChiGjej2B2-12916</strain>
    </source>
</reference>
<keyword evidence="2" id="KW-0813">Transport</keyword>
<evidence type="ECO:0000259" key="5">
    <source>
        <dbReference type="PROSITE" id="PS50893"/>
    </source>
</evidence>
<dbReference type="SMART" id="SM00382">
    <property type="entry name" value="AAA"/>
    <property type="match status" value="1"/>
</dbReference>
<dbReference type="PANTHER" id="PTHR46743">
    <property type="entry name" value="TEICHOIC ACIDS EXPORT ATP-BINDING PROTEIN TAGH"/>
    <property type="match status" value="1"/>
</dbReference>
<dbReference type="GO" id="GO:0140359">
    <property type="term" value="F:ABC-type transporter activity"/>
    <property type="evidence" value="ECO:0007669"/>
    <property type="project" value="InterPro"/>
</dbReference>
<evidence type="ECO:0000256" key="4">
    <source>
        <dbReference type="ARBA" id="ARBA00022840"/>
    </source>
</evidence>
<comment type="similarity">
    <text evidence="1">Belongs to the ABC transporter superfamily.</text>
</comment>
<accession>A0A9D0YRX4</accession>
<evidence type="ECO:0000256" key="2">
    <source>
        <dbReference type="ARBA" id="ARBA00022448"/>
    </source>
</evidence>
<gene>
    <name evidence="6" type="ORF">IAD31_05295</name>
</gene>
<comment type="caution">
    <text evidence="6">The sequence shown here is derived from an EMBL/GenBank/DDBJ whole genome shotgun (WGS) entry which is preliminary data.</text>
</comment>
<evidence type="ECO:0000256" key="1">
    <source>
        <dbReference type="ARBA" id="ARBA00005417"/>
    </source>
</evidence>
<dbReference type="InterPro" id="IPR050683">
    <property type="entry name" value="Bact_Polysacc_Export_ATP-bd"/>
</dbReference>
<dbReference type="InterPro" id="IPR015860">
    <property type="entry name" value="ABC_transpr_TagH-like"/>
</dbReference>
<dbReference type="GO" id="GO:0005524">
    <property type="term" value="F:ATP binding"/>
    <property type="evidence" value="ECO:0007669"/>
    <property type="project" value="UniProtKB-KW"/>
</dbReference>
<dbReference type="InterPro" id="IPR027417">
    <property type="entry name" value="P-loop_NTPase"/>
</dbReference>
<dbReference type="GO" id="GO:0016020">
    <property type="term" value="C:membrane"/>
    <property type="evidence" value="ECO:0007669"/>
    <property type="project" value="InterPro"/>
</dbReference>
<dbReference type="AlphaFoldDB" id="A0A9D0YRX4"/>
<reference evidence="6" key="2">
    <citation type="journal article" date="2021" name="PeerJ">
        <title>Extensive microbial diversity within the chicken gut microbiome revealed by metagenomics and culture.</title>
        <authorList>
            <person name="Gilroy R."/>
            <person name="Ravi A."/>
            <person name="Getino M."/>
            <person name="Pursley I."/>
            <person name="Horton D.L."/>
            <person name="Alikhan N.F."/>
            <person name="Baker D."/>
            <person name="Gharbi K."/>
            <person name="Hall N."/>
            <person name="Watson M."/>
            <person name="Adriaenssens E.M."/>
            <person name="Foster-Nyarko E."/>
            <person name="Jarju S."/>
            <person name="Secka A."/>
            <person name="Antonio M."/>
            <person name="Oren A."/>
            <person name="Chaudhuri R.R."/>
            <person name="La Ragione R."/>
            <person name="Hildebrand F."/>
            <person name="Pallen M.J."/>
        </authorList>
    </citation>
    <scope>NUCLEOTIDE SEQUENCE</scope>
    <source>
        <strain evidence="6">ChiGjej2B2-12916</strain>
    </source>
</reference>
<dbReference type="Pfam" id="PF00005">
    <property type="entry name" value="ABC_tran"/>
    <property type="match status" value="1"/>
</dbReference>
<keyword evidence="3" id="KW-0547">Nucleotide-binding</keyword>
<evidence type="ECO:0000313" key="6">
    <source>
        <dbReference type="EMBL" id="HIQ60992.1"/>
    </source>
</evidence>
<dbReference type="GO" id="GO:0016887">
    <property type="term" value="F:ATP hydrolysis activity"/>
    <property type="evidence" value="ECO:0007669"/>
    <property type="project" value="InterPro"/>
</dbReference>
<feature type="domain" description="ABC transporter" evidence="5">
    <location>
        <begin position="6"/>
        <end position="253"/>
    </location>
</feature>
<dbReference type="SUPFAM" id="SSF52540">
    <property type="entry name" value="P-loop containing nucleoside triphosphate hydrolases"/>
    <property type="match status" value="1"/>
</dbReference>
<dbReference type="InterPro" id="IPR003439">
    <property type="entry name" value="ABC_transporter-like_ATP-bd"/>
</dbReference>
<evidence type="ECO:0000256" key="3">
    <source>
        <dbReference type="ARBA" id="ARBA00022741"/>
    </source>
</evidence>
<organism evidence="6 7">
    <name type="scientific">Candidatus Enterenecus faecium</name>
    <dbReference type="NCBI Taxonomy" id="2840780"/>
    <lineage>
        <taxon>Bacteria</taxon>
        <taxon>Bacillati</taxon>
        <taxon>Bacillota</taxon>
        <taxon>Clostridia</taxon>
        <taxon>Eubacteriales</taxon>
        <taxon>Candidatus Enterenecus</taxon>
    </lineage>
</organism>
<dbReference type="EMBL" id="DVFO01000048">
    <property type="protein sequence ID" value="HIQ60992.1"/>
    <property type="molecule type" value="Genomic_DNA"/>
</dbReference>
<keyword evidence="4 6" id="KW-0067">ATP-binding</keyword>
<dbReference type="CDD" id="cd03220">
    <property type="entry name" value="ABC_KpsT_Wzt"/>
    <property type="match status" value="1"/>
</dbReference>
<sequence length="322" mass="35519">MTETVLRLEGVGKTYRLGKTSGAATIQGRWQAWRKGEGGGAPTSFQALQDINLDIHKGERVALLGRNGAGKSTLLKLLARITAPTEGTIYINGKISSMLEVGTGFHRELTGRENIFLSGAILGMKPQEIQEKLPEIVAFSQCETFLDTPVKRYSSGMYLRLGFAVTAHLDADIFLMDEVLAVGDMAFQKKCLDKMREISQQQGKTILYVSHNMDTVRSLCDRCIVLDGGQVVYDGDVEQGIDHYMMQRLTVQDSYDFTDVPRKGTAQLVRMQRARVSQKDHWLNLQLDLSSKESKKGLHLRLTVANARGTPGGHGGISAVCQ</sequence>
<dbReference type="Proteomes" id="UP000886879">
    <property type="component" value="Unassembled WGS sequence"/>
</dbReference>
<name>A0A9D0YRX4_9FIRM</name>
<proteinExistence type="inferred from homology"/>
<evidence type="ECO:0000313" key="7">
    <source>
        <dbReference type="Proteomes" id="UP000886879"/>
    </source>
</evidence>
<dbReference type="Gene3D" id="3.40.50.300">
    <property type="entry name" value="P-loop containing nucleotide triphosphate hydrolases"/>
    <property type="match status" value="1"/>
</dbReference>
<dbReference type="PROSITE" id="PS50893">
    <property type="entry name" value="ABC_TRANSPORTER_2"/>
    <property type="match status" value="1"/>
</dbReference>
<dbReference type="InterPro" id="IPR003593">
    <property type="entry name" value="AAA+_ATPase"/>
</dbReference>